<dbReference type="InterPro" id="IPR058647">
    <property type="entry name" value="BSH_CzcB-like"/>
</dbReference>
<feature type="domain" description="CzcB-like barrel-sandwich hybrid" evidence="5">
    <location>
        <begin position="67"/>
        <end position="367"/>
    </location>
</feature>
<feature type="transmembrane region" description="Helical" evidence="4">
    <location>
        <begin position="10"/>
        <end position="29"/>
    </location>
</feature>
<dbReference type="NCBIfam" id="TIGR01730">
    <property type="entry name" value="RND_mfp"/>
    <property type="match status" value="1"/>
</dbReference>
<accession>A0A1G1Z8C0</accession>
<dbReference type="GO" id="GO:0030313">
    <property type="term" value="C:cell envelope"/>
    <property type="evidence" value="ECO:0007669"/>
    <property type="project" value="UniProtKB-SubCell"/>
</dbReference>
<keyword evidence="4" id="KW-0472">Membrane</keyword>
<dbReference type="Gene3D" id="2.40.420.20">
    <property type="match status" value="1"/>
</dbReference>
<evidence type="ECO:0000313" key="7">
    <source>
        <dbReference type="EMBL" id="OGY59887.1"/>
    </source>
</evidence>
<dbReference type="InterPro" id="IPR006143">
    <property type="entry name" value="RND_pump_MFP"/>
</dbReference>
<evidence type="ECO:0008006" key="9">
    <source>
        <dbReference type="Google" id="ProtNLM"/>
    </source>
</evidence>
<organism evidence="7 8">
    <name type="scientific">Candidatus Colwellbacteria bacterium RIFCSPHIGHO2_12_FULL_44_17</name>
    <dbReference type="NCBI Taxonomy" id="1797689"/>
    <lineage>
        <taxon>Bacteria</taxon>
        <taxon>Candidatus Colwelliibacteriota</taxon>
    </lineage>
</organism>
<comment type="similarity">
    <text evidence="2">Belongs to the membrane fusion protein (MFP) (TC 8.A.1) family.</text>
</comment>
<dbReference type="SUPFAM" id="SSF111369">
    <property type="entry name" value="HlyD-like secretion proteins"/>
    <property type="match status" value="2"/>
</dbReference>
<keyword evidence="4" id="KW-0812">Transmembrane</keyword>
<evidence type="ECO:0000256" key="1">
    <source>
        <dbReference type="ARBA" id="ARBA00004196"/>
    </source>
</evidence>
<dbReference type="GO" id="GO:0016020">
    <property type="term" value="C:membrane"/>
    <property type="evidence" value="ECO:0007669"/>
    <property type="project" value="InterPro"/>
</dbReference>
<reference evidence="7 8" key="1">
    <citation type="journal article" date="2016" name="Nat. Commun.">
        <title>Thousands of microbial genomes shed light on interconnected biogeochemical processes in an aquifer system.</title>
        <authorList>
            <person name="Anantharaman K."/>
            <person name="Brown C.T."/>
            <person name="Hug L.A."/>
            <person name="Sharon I."/>
            <person name="Castelle C.J."/>
            <person name="Probst A.J."/>
            <person name="Thomas B.C."/>
            <person name="Singh A."/>
            <person name="Wilkins M.J."/>
            <person name="Karaoz U."/>
            <person name="Brodie E.L."/>
            <person name="Williams K.H."/>
            <person name="Hubbard S.S."/>
            <person name="Banfield J.F."/>
        </authorList>
    </citation>
    <scope>NUCLEOTIDE SEQUENCE [LARGE SCALE GENOMIC DNA]</scope>
</reference>
<protein>
    <recommendedName>
        <fullName evidence="9">Membrane fusion protein biotin-lipoyl like domain-containing protein</fullName>
    </recommendedName>
</protein>
<dbReference type="STRING" id="1797689.A3F24_00175"/>
<dbReference type="EMBL" id="MHIX01000006">
    <property type="protein sequence ID" value="OGY59887.1"/>
    <property type="molecule type" value="Genomic_DNA"/>
</dbReference>
<comment type="subcellular location">
    <subcellularLocation>
        <location evidence="1">Cell envelope</location>
    </subcellularLocation>
</comment>
<dbReference type="Gene3D" id="2.40.50.100">
    <property type="match status" value="2"/>
</dbReference>
<evidence type="ECO:0000256" key="4">
    <source>
        <dbReference type="SAM" id="Phobius"/>
    </source>
</evidence>
<name>A0A1G1Z8C0_9BACT</name>
<evidence type="ECO:0000313" key="8">
    <source>
        <dbReference type="Proteomes" id="UP000178515"/>
    </source>
</evidence>
<dbReference type="Pfam" id="PF25973">
    <property type="entry name" value="BSH_CzcB"/>
    <property type="match status" value="1"/>
</dbReference>
<evidence type="ECO:0000259" key="5">
    <source>
        <dbReference type="Pfam" id="PF25973"/>
    </source>
</evidence>
<dbReference type="Gene3D" id="2.40.30.170">
    <property type="match status" value="1"/>
</dbReference>
<evidence type="ECO:0000256" key="2">
    <source>
        <dbReference type="ARBA" id="ARBA00009477"/>
    </source>
</evidence>
<keyword evidence="3" id="KW-0175">Coiled coil</keyword>
<dbReference type="PANTHER" id="PTHR32347">
    <property type="entry name" value="EFFLUX SYSTEM COMPONENT YKNX-RELATED"/>
    <property type="match status" value="1"/>
</dbReference>
<dbReference type="AlphaFoldDB" id="A0A1G1Z8C0"/>
<comment type="caution">
    <text evidence="7">The sequence shown here is derived from an EMBL/GenBank/DDBJ whole genome shotgun (WGS) entry which is preliminary data.</text>
</comment>
<keyword evidence="4" id="KW-1133">Transmembrane helix</keyword>
<proteinExistence type="inferred from homology"/>
<dbReference type="InterPro" id="IPR058636">
    <property type="entry name" value="Beta-barrel_YknX"/>
</dbReference>
<gene>
    <name evidence="7" type="ORF">A3F24_00175</name>
</gene>
<evidence type="ECO:0000256" key="3">
    <source>
        <dbReference type="ARBA" id="ARBA00023054"/>
    </source>
</evidence>
<dbReference type="GO" id="GO:0022857">
    <property type="term" value="F:transmembrane transporter activity"/>
    <property type="evidence" value="ECO:0007669"/>
    <property type="project" value="InterPro"/>
</dbReference>
<feature type="domain" description="YknX-like beta-barrel" evidence="6">
    <location>
        <begin position="375"/>
        <end position="450"/>
    </location>
</feature>
<dbReference type="PANTHER" id="PTHR32347:SF23">
    <property type="entry name" value="BLL5650 PROTEIN"/>
    <property type="match status" value="1"/>
</dbReference>
<dbReference type="InterPro" id="IPR050465">
    <property type="entry name" value="UPF0194_transport"/>
</dbReference>
<dbReference type="Pfam" id="PF25990">
    <property type="entry name" value="Beta-barrel_YknX"/>
    <property type="match status" value="1"/>
</dbReference>
<dbReference type="Proteomes" id="UP000178515">
    <property type="component" value="Unassembled WGS sequence"/>
</dbReference>
<evidence type="ECO:0000259" key="6">
    <source>
        <dbReference type="Pfam" id="PF25990"/>
    </source>
</evidence>
<sequence length="521" mass="55788">MHKRHFSTRYLIFIVLGLFAVGLLIGYLVSGNGEPIQDSITVERGVISQEVIITGKVRPAEDANLAFQTSGRVNALPVSVGDHVVAGQMLARLDASELYPQLEEAQGSLAAQQAKLDEVKLGARTEDIDVKRSEFQKAEQDFVNYYAGAPDVLQDAYAKADDAVTLYIDALFTNDDSSTPQLSFITGNSQAEIDAESLRSQSGTMLSAWRTELGPLTPNSPRESIDANLALGIQHLSLVRELLARLLDALNSSGGLSTATIEAYKTDVGTARTNVNMAMSNVNTRIQTLAAQKVTVSKLDNELTLKLAGPTLEVLRAQEAQVNQAEARVRLIEAQLANTYLRAPFTGVVTKKNFSVGEVVTAQSSVISMISEGTLEIETNVPETDFVSISPGNPVRITFDALPSETFDGLVSFVDPAETIIDGVVNFAVTISFASADPRIKSGLTANLTIETLTQADILFVPQAALLEDDRGVFVQKVVDGEVVETSVTVGIRSQTGMVQLLSGVSEGDTVLNVGARPTTN</sequence>